<dbReference type="Proteomes" id="UP000324222">
    <property type="component" value="Unassembled WGS sequence"/>
</dbReference>
<reference evidence="1 2" key="1">
    <citation type="submission" date="2019-05" db="EMBL/GenBank/DDBJ databases">
        <title>Another draft genome of Portunus trituberculatus and its Hox gene families provides insights of decapod evolution.</title>
        <authorList>
            <person name="Jeong J.-H."/>
            <person name="Song I."/>
            <person name="Kim S."/>
            <person name="Choi T."/>
            <person name="Kim D."/>
            <person name="Ryu S."/>
            <person name="Kim W."/>
        </authorList>
    </citation>
    <scope>NUCLEOTIDE SEQUENCE [LARGE SCALE GENOMIC DNA]</scope>
    <source>
        <tissue evidence="1">Muscle</tissue>
    </source>
</reference>
<evidence type="ECO:0000313" key="1">
    <source>
        <dbReference type="EMBL" id="MPC56941.1"/>
    </source>
</evidence>
<organism evidence="1 2">
    <name type="scientific">Portunus trituberculatus</name>
    <name type="common">Swimming crab</name>
    <name type="synonym">Neptunus trituberculatus</name>
    <dbReference type="NCBI Taxonomy" id="210409"/>
    <lineage>
        <taxon>Eukaryota</taxon>
        <taxon>Metazoa</taxon>
        <taxon>Ecdysozoa</taxon>
        <taxon>Arthropoda</taxon>
        <taxon>Crustacea</taxon>
        <taxon>Multicrustacea</taxon>
        <taxon>Malacostraca</taxon>
        <taxon>Eumalacostraca</taxon>
        <taxon>Eucarida</taxon>
        <taxon>Decapoda</taxon>
        <taxon>Pleocyemata</taxon>
        <taxon>Brachyura</taxon>
        <taxon>Eubrachyura</taxon>
        <taxon>Portunoidea</taxon>
        <taxon>Portunidae</taxon>
        <taxon>Portuninae</taxon>
        <taxon>Portunus</taxon>
    </lineage>
</organism>
<comment type="caution">
    <text evidence="1">The sequence shown here is derived from an EMBL/GenBank/DDBJ whole genome shotgun (WGS) entry which is preliminary data.</text>
</comment>
<name>A0A5B7GA77_PORTR</name>
<protein>
    <submittedName>
        <fullName evidence="1">Uncharacterized protein</fullName>
    </submittedName>
</protein>
<gene>
    <name evidence="1" type="ORF">E2C01_050909</name>
</gene>
<sequence length="65" mass="6957">MVDALPFCGDAEVARSAVYGEDDSSCLAEFISRLFKRSVAGNLDGYGWPWSESGLGEAGLQVINQ</sequence>
<accession>A0A5B7GA77</accession>
<evidence type="ECO:0000313" key="2">
    <source>
        <dbReference type="Proteomes" id="UP000324222"/>
    </source>
</evidence>
<keyword evidence="2" id="KW-1185">Reference proteome</keyword>
<dbReference type="EMBL" id="VSRR010014371">
    <property type="protein sequence ID" value="MPC56941.1"/>
    <property type="molecule type" value="Genomic_DNA"/>
</dbReference>
<dbReference type="AlphaFoldDB" id="A0A5B7GA77"/>
<proteinExistence type="predicted"/>